<dbReference type="Proteomes" id="UP000249218">
    <property type="component" value="Unassembled WGS sequence"/>
</dbReference>
<keyword evidence="3" id="KW-1185">Reference proteome</keyword>
<dbReference type="EMBL" id="KZ150427">
    <property type="protein sequence ID" value="PZC70918.1"/>
    <property type="molecule type" value="Genomic_DNA"/>
</dbReference>
<evidence type="ECO:0000313" key="2">
    <source>
        <dbReference type="EMBL" id="PZC70918.1"/>
    </source>
</evidence>
<evidence type="ECO:0000256" key="1">
    <source>
        <dbReference type="SAM" id="SignalP"/>
    </source>
</evidence>
<protein>
    <submittedName>
        <fullName evidence="2">Uncharacterized protein</fullName>
    </submittedName>
</protein>
<name>A0A2W1B4T7_HELAM</name>
<keyword evidence="1" id="KW-0732">Signal</keyword>
<feature type="signal peptide" evidence="1">
    <location>
        <begin position="1"/>
        <end position="29"/>
    </location>
</feature>
<evidence type="ECO:0000313" key="3">
    <source>
        <dbReference type="Proteomes" id="UP000249218"/>
    </source>
</evidence>
<feature type="chain" id="PRO_5015950853" evidence="1">
    <location>
        <begin position="30"/>
        <end position="107"/>
    </location>
</feature>
<dbReference type="AlphaFoldDB" id="A0A2W1B4T7"/>
<dbReference type="OrthoDB" id="7776143at2759"/>
<sequence>MFLFFVLLQLKMKTYQLVICLALLQVCRGQSGRRVGKLEEVFAWKQITYDINGIMVLEDRFAEDDLVGRKKRSADSIYFDEQNDDERTWNDGEILKLFTVIGTNLEL</sequence>
<gene>
    <name evidence="2" type="primary">HaOG214652</name>
    <name evidence="2" type="ORF">B5X24_HaOG214652</name>
</gene>
<proteinExistence type="predicted"/>
<reference evidence="2 3" key="1">
    <citation type="journal article" date="2017" name="BMC Biol.">
        <title>Genomic innovations, transcriptional plasticity and gene loss underlying the evolution and divergence of two highly polyphagous and invasive Helicoverpa pest species.</title>
        <authorList>
            <person name="Pearce S.L."/>
            <person name="Clarke D.F."/>
            <person name="East P.D."/>
            <person name="Elfekih S."/>
            <person name="Gordon K.H."/>
            <person name="Jermiin L.S."/>
            <person name="McGaughran A."/>
            <person name="Oakeshott J.G."/>
            <person name="Papanikolaou A."/>
            <person name="Perera O.P."/>
            <person name="Rane R.V."/>
            <person name="Richards S."/>
            <person name="Tay W.T."/>
            <person name="Walsh T.K."/>
            <person name="Anderson A."/>
            <person name="Anderson C.J."/>
            <person name="Asgari S."/>
            <person name="Board P.G."/>
            <person name="Bretschneider A."/>
            <person name="Campbell P.M."/>
            <person name="Chertemps T."/>
            <person name="Christeller J.T."/>
            <person name="Coppin C.W."/>
            <person name="Downes S.J."/>
            <person name="Duan G."/>
            <person name="Farnsworth C.A."/>
            <person name="Good R.T."/>
            <person name="Han L.B."/>
            <person name="Han Y.C."/>
            <person name="Hatje K."/>
            <person name="Horne I."/>
            <person name="Huang Y.P."/>
            <person name="Hughes D.S."/>
            <person name="Jacquin-Joly E."/>
            <person name="James W."/>
            <person name="Jhangiani S."/>
            <person name="Kollmar M."/>
            <person name="Kuwar S.S."/>
            <person name="Li S."/>
            <person name="Liu N.Y."/>
            <person name="Maibeche M.T."/>
            <person name="Miller J.R."/>
            <person name="Montagne N."/>
            <person name="Perry T."/>
            <person name="Qu J."/>
            <person name="Song S.V."/>
            <person name="Sutton G.G."/>
            <person name="Vogel H."/>
            <person name="Walenz B.P."/>
            <person name="Xu W."/>
            <person name="Zhang H.J."/>
            <person name="Zou Z."/>
            <person name="Batterham P."/>
            <person name="Edwards O.R."/>
            <person name="Feyereisen R."/>
            <person name="Gibbs R.A."/>
            <person name="Heckel D.G."/>
            <person name="McGrath A."/>
            <person name="Robin C."/>
            <person name="Scherer S.E."/>
            <person name="Worley K.C."/>
            <person name="Wu Y.D."/>
        </authorList>
    </citation>
    <scope>NUCLEOTIDE SEQUENCE [LARGE SCALE GENOMIC DNA]</scope>
    <source>
        <strain evidence="2">Harm_GR_Male_#8</strain>
        <tissue evidence="2">Whole organism</tissue>
    </source>
</reference>
<accession>A0A2W1B4T7</accession>
<organism evidence="2 3">
    <name type="scientific">Helicoverpa armigera</name>
    <name type="common">Cotton bollworm</name>
    <name type="synonym">Heliothis armigera</name>
    <dbReference type="NCBI Taxonomy" id="29058"/>
    <lineage>
        <taxon>Eukaryota</taxon>
        <taxon>Metazoa</taxon>
        <taxon>Ecdysozoa</taxon>
        <taxon>Arthropoda</taxon>
        <taxon>Hexapoda</taxon>
        <taxon>Insecta</taxon>
        <taxon>Pterygota</taxon>
        <taxon>Neoptera</taxon>
        <taxon>Endopterygota</taxon>
        <taxon>Lepidoptera</taxon>
        <taxon>Glossata</taxon>
        <taxon>Ditrysia</taxon>
        <taxon>Noctuoidea</taxon>
        <taxon>Noctuidae</taxon>
        <taxon>Heliothinae</taxon>
        <taxon>Helicoverpa</taxon>
    </lineage>
</organism>